<accession>A0ABU9I7V3</accession>
<evidence type="ECO:0008006" key="4">
    <source>
        <dbReference type="Google" id="ProtNLM"/>
    </source>
</evidence>
<keyword evidence="1" id="KW-0812">Transmembrane</keyword>
<protein>
    <recommendedName>
        <fullName evidence="4">YhhN-like protein</fullName>
    </recommendedName>
</protein>
<reference evidence="2 3" key="1">
    <citation type="submission" date="2024-04" db="EMBL/GenBank/DDBJ databases">
        <title>Flavobacterium sp. DGU41 16S ribosomal RNA gene Genome sequencing and assembly.</title>
        <authorList>
            <person name="Park S."/>
        </authorList>
    </citation>
    <scope>NUCLEOTIDE SEQUENCE [LARGE SCALE GENOMIC DNA]</scope>
    <source>
        <strain evidence="2 3">DGU41</strain>
    </source>
</reference>
<dbReference type="EMBL" id="JBBYHT010000005">
    <property type="protein sequence ID" value="MEL1248477.1"/>
    <property type="molecule type" value="Genomic_DNA"/>
</dbReference>
<keyword evidence="1" id="KW-0472">Membrane</keyword>
<gene>
    <name evidence="2" type="ORF">AAEO58_10515</name>
</gene>
<organism evidence="2 3">
    <name type="scientific">Flavobacterium helocola</name>
    <dbReference type="NCBI Taxonomy" id="3139139"/>
    <lineage>
        <taxon>Bacteria</taxon>
        <taxon>Pseudomonadati</taxon>
        <taxon>Bacteroidota</taxon>
        <taxon>Flavobacteriia</taxon>
        <taxon>Flavobacteriales</taxon>
        <taxon>Flavobacteriaceae</taxon>
        <taxon>Flavobacterium</taxon>
    </lineage>
</organism>
<sequence>MLDSKYLHFTSALLCLLYFIGFFKNGKTYKIFTLYIAGVLLIDFTASNLWKWFRIYNIFTNHFYDLFQFVILSYFYARLLQTKKQLVTVYILLILLPVFLLSRYVFNPQMFFEYSLLENYLTTIPIIIYATMHLYNNLGQKKEFYYANIGLLFYLFTSTFIFLLYELITVLNIDEFSSILISINLFLQYIKFAFFFYQWKLIYFNKNERN</sequence>
<feature type="transmembrane region" description="Helical" evidence="1">
    <location>
        <begin position="32"/>
        <end position="50"/>
    </location>
</feature>
<dbReference type="RefSeq" id="WP_341683354.1">
    <property type="nucleotide sequence ID" value="NZ_JBBYHT010000005.1"/>
</dbReference>
<feature type="transmembrane region" description="Helical" evidence="1">
    <location>
        <begin position="87"/>
        <end position="106"/>
    </location>
</feature>
<feature type="transmembrane region" description="Helical" evidence="1">
    <location>
        <begin position="112"/>
        <end position="132"/>
    </location>
</feature>
<name>A0ABU9I7V3_9FLAO</name>
<keyword evidence="3" id="KW-1185">Reference proteome</keyword>
<dbReference type="Proteomes" id="UP001393056">
    <property type="component" value="Unassembled WGS sequence"/>
</dbReference>
<feature type="transmembrane region" description="Helical" evidence="1">
    <location>
        <begin position="177"/>
        <end position="197"/>
    </location>
</feature>
<keyword evidence="1" id="KW-1133">Transmembrane helix</keyword>
<feature type="transmembrane region" description="Helical" evidence="1">
    <location>
        <begin position="62"/>
        <end position="80"/>
    </location>
</feature>
<evidence type="ECO:0000256" key="1">
    <source>
        <dbReference type="SAM" id="Phobius"/>
    </source>
</evidence>
<comment type="caution">
    <text evidence="2">The sequence shown here is derived from an EMBL/GenBank/DDBJ whole genome shotgun (WGS) entry which is preliminary data.</text>
</comment>
<evidence type="ECO:0000313" key="2">
    <source>
        <dbReference type="EMBL" id="MEL1248477.1"/>
    </source>
</evidence>
<feature type="transmembrane region" description="Helical" evidence="1">
    <location>
        <begin position="6"/>
        <end position="23"/>
    </location>
</feature>
<feature type="transmembrane region" description="Helical" evidence="1">
    <location>
        <begin position="144"/>
        <end position="165"/>
    </location>
</feature>
<evidence type="ECO:0000313" key="3">
    <source>
        <dbReference type="Proteomes" id="UP001393056"/>
    </source>
</evidence>
<proteinExistence type="predicted"/>